<dbReference type="InterPro" id="IPR008271">
    <property type="entry name" value="Ser/Thr_kinase_AS"/>
</dbReference>
<dbReference type="PROSITE" id="PS50011">
    <property type="entry name" value="PROTEIN_KINASE_DOM"/>
    <property type="match status" value="1"/>
</dbReference>
<proteinExistence type="predicted"/>
<evidence type="ECO:0000313" key="4">
    <source>
        <dbReference type="EMBL" id="KAG0285708.1"/>
    </source>
</evidence>
<feature type="compositionally biased region" description="Polar residues" evidence="2">
    <location>
        <begin position="525"/>
        <end position="543"/>
    </location>
</feature>
<gene>
    <name evidence="4" type="ORF">BGZ97_007698</name>
</gene>
<dbReference type="Pfam" id="PF00069">
    <property type="entry name" value="Pkinase"/>
    <property type="match status" value="1"/>
</dbReference>
<dbReference type="Proteomes" id="UP000823405">
    <property type="component" value="Unassembled WGS sequence"/>
</dbReference>
<feature type="non-terminal residue" evidence="4">
    <location>
        <position position="863"/>
    </location>
</feature>
<feature type="compositionally biased region" description="Basic and acidic residues" evidence="2">
    <location>
        <begin position="679"/>
        <end position="698"/>
    </location>
</feature>
<protein>
    <recommendedName>
        <fullName evidence="1">non-specific serine/threonine protein kinase</fullName>
        <ecNumber evidence="1">2.7.11.1</ecNumber>
    </recommendedName>
</protein>
<dbReference type="InterPro" id="IPR011009">
    <property type="entry name" value="Kinase-like_dom_sf"/>
</dbReference>
<keyword evidence="5" id="KW-1185">Reference proteome</keyword>
<feature type="compositionally biased region" description="Gly residues" evidence="2">
    <location>
        <begin position="771"/>
        <end position="781"/>
    </location>
</feature>
<dbReference type="SMART" id="SM00220">
    <property type="entry name" value="S_TKc"/>
    <property type="match status" value="1"/>
</dbReference>
<dbReference type="PROSITE" id="PS00108">
    <property type="entry name" value="PROTEIN_KINASE_ST"/>
    <property type="match status" value="1"/>
</dbReference>
<dbReference type="Gene3D" id="1.10.510.10">
    <property type="entry name" value="Transferase(Phosphotransferase) domain 1"/>
    <property type="match status" value="2"/>
</dbReference>
<comment type="caution">
    <text evidence="4">The sequence shown here is derived from an EMBL/GenBank/DDBJ whole genome shotgun (WGS) entry which is preliminary data.</text>
</comment>
<dbReference type="EC" id="2.7.11.1" evidence="1"/>
<feature type="compositionally biased region" description="Low complexity" evidence="2">
    <location>
        <begin position="569"/>
        <end position="586"/>
    </location>
</feature>
<feature type="compositionally biased region" description="Basic and acidic residues" evidence="2">
    <location>
        <begin position="338"/>
        <end position="355"/>
    </location>
</feature>
<feature type="compositionally biased region" description="Polar residues" evidence="2">
    <location>
        <begin position="493"/>
        <end position="502"/>
    </location>
</feature>
<dbReference type="AlphaFoldDB" id="A0A9P6QRX3"/>
<feature type="compositionally biased region" description="Polar residues" evidence="2">
    <location>
        <begin position="663"/>
        <end position="678"/>
    </location>
</feature>
<organism evidence="4 5">
    <name type="scientific">Linnemannia gamsii</name>
    <dbReference type="NCBI Taxonomy" id="64522"/>
    <lineage>
        <taxon>Eukaryota</taxon>
        <taxon>Fungi</taxon>
        <taxon>Fungi incertae sedis</taxon>
        <taxon>Mucoromycota</taxon>
        <taxon>Mortierellomycotina</taxon>
        <taxon>Mortierellomycetes</taxon>
        <taxon>Mortierellales</taxon>
        <taxon>Mortierellaceae</taxon>
        <taxon>Linnemannia</taxon>
    </lineage>
</organism>
<reference evidence="4" key="1">
    <citation type="journal article" date="2020" name="Fungal Divers.">
        <title>Resolving the Mortierellaceae phylogeny through synthesis of multi-gene phylogenetics and phylogenomics.</title>
        <authorList>
            <person name="Vandepol N."/>
            <person name="Liber J."/>
            <person name="Desiro A."/>
            <person name="Na H."/>
            <person name="Kennedy M."/>
            <person name="Barry K."/>
            <person name="Grigoriev I.V."/>
            <person name="Miller A.N."/>
            <person name="O'Donnell K."/>
            <person name="Stajich J.E."/>
            <person name="Bonito G."/>
        </authorList>
    </citation>
    <scope>NUCLEOTIDE SEQUENCE</scope>
    <source>
        <strain evidence="4">NVP60</strain>
    </source>
</reference>
<name>A0A9P6QRX3_9FUNG</name>
<dbReference type="EMBL" id="JAAAIN010003435">
    <property type="protein sequence ID" value="KAG0285708.1"/>
    <property type="molecule type" value="Genomic_DNA"/>
</dbReference>
<dbReference type="GO" id="GO:0005524">
    <property type="term" value="F:ATP binding"/>
    <property type="evidence" value="ECO:0007669"/>
    <property type="project" value="InterPro"/>
</dbReference>
<feature type="domain" description="Protein kinase" evidence="3">
    <location>
        <begin position="1"/>
        <end position="316"/>
    </location>
</feature>
<feature type="region of interest" description="Disordered" evidence="2">
    <location>
        <begin position="338"/>
        <end position="370"/>
    </location>
</feature>
<feature type="compositionally biased region" description="Low complexity" evidence="2">
    <location>
        <begin position="849"/>
        <end position="863"/>
    </location>
</feature>
<feature type="compositionally biased region" description="Low complexity" evidence="2">
    <location>
        <begin position="782"/>
        <end position="804"/>
    </location>
</feature>
<evidence type="ECO:0000313" key="5">
    <source>
        <dbReference type="Proteomes" id="UP000823405"/>
    </source>
</evidence>
<dbReference type="Gene3D" id="3.30.200.20">
    <property type="entry name" value="Phosphorylase Kinase, domain 1"/>
    <property type="match status" value="1"/>
</dbReference>
<evidence type="ECO:0000256" key="2">
    <source>
        <dbReference type="SAM" id="MobiDB-lite"/>
    </source>
</evidence>
<dbReference type="InterPro" id="IPR000719">
    <property type="entry name" value="Prot_kinase_dom"/>
</dbReference>
<dbReference type="GO" id="GO:0004674">
    <property type="term" value="F:protein serine/threonine kinase activity"/>
    <property type="evidence" value="ECO:0007669"/>
    <property type="project" value="UniProtKB-EC"/>
</dbReference>
<dbReference type="CDD" id="cd14016">
    <property type="entry name" value="STKc_CK1"/>
    <property type="match status" value="1"/>
</dbReference>
<dbReference type="InterPro" id="IPR050235">
    <property type="entry name" value="CK1_Ser-Thr_kinase"/>
</dbReference>
<dbReference type="SUPFAM" id="SSF56112">
    <property type="entry name" value="Protein kinase-like (PK-like)"/>
    <property type="match status" value="1"/>
</dbReference>
<evidence type="ECO:0000259" key="3">
    <source>
        <dbReference type="PROSITE" id="PS50011"/>
    </source>
</evidence>
<dbReference type="PANTHER" id="PTHR11909">
    <property type="entry name" value="CASEIN KINASE-RELATED"/>
    <property type="match status" value="1"/>
</dbReference>
<accession>A0A9P6QRX3</accession>
<feature type="compositionally biased region" description="Gly residues" evidence="2">
    <location>
        <begin position="641"/>
        <end position="659"/>
    </location>
</feature>
<feature type="compositionally biased region" description="Low complexity" evidence="2">
    <location>
        <begin position="714"/>
        <end position="723"/>
    </location>
</feature>
<feature type="compositionally biased region" description="Basic and acidic residues" evidence="2">
    <location>
        <begin position="605"/>
        <end position="634"/>
    </location>
</feature>
<feature type="region of interest" description="Disordered" evidence="2">
    <location>
        <begin position="402"/>
        <end position="863"/>
    </location>
</feature>
<dbReference type="OrthoDB" id="5979581at2759"/>
<evidence type="ECO:0000256" key="1">
    <source>
        <dbReference type="ARBA" id="ARBA00012513"/>
    </source>
</evidence>
<feature type="compositionally biased region" description="Basic residues" evidence="2">
    <location>
        <begin position="811"/>
        <end position="820"/>
    </location>
</feature>
<sequence>THIATGVDYAIKREPINVAHPQLEHEAKIYAKLKGGDGIARVHWFGKEGMYNAMVIDLLGPNLKQVRRENEKFPLSFVIDLGVQILNQLEFIHKRGIVYRDIKPENFLLDADIILPDPPLGKAHTPPTYPDQTMSFFNDTRQRQHSIESNMSTSPGSPIINYDKPHLSIVDFGLATSYRDASGKHIPNRGSTPHKVGTARYASINIHCGRQHTRRDDIESTGYMLMEFLIGTLPWSGIMARNSKQGWSKMKEIKEEIELDELCEGLPKGFMTYIGYARSLKFDEEPDYDYLRNILRGSAGRGSEAQTVRCHREPVTHMSKSLEQCFDGLHIHRAHEPMRTKVSCKPEDPLKDWRNRPQYTPPQQDEYPDYNPNLMWTTTPPDPSGMAVMGPRDIHQELKDKIEWGPGPESPQTLGSDASFGMFGDYQDGAAQGTARQRKPSWGDDDPSARWGREEDDDSNSSEDILPAFHIGSFQDELTPVPSHGKPSKGHPSVTTQFQAQSFGRYHPPQDARFYWDEPPFGLQAQHSARSGQNQPSASQPIPSGNRKHPGQTYINTFPPHPMVKDPASGSPKSLSSSLSSLSIRSGAEEEPGIEQSQASANRVHAPELHSPEKPPRKYQGPHERVCGAGDRQENGWGPRPSGGNGSHSGSDFGHGYGYGTHQPHNNGNSARIGSENWQHPRDHGRHQQDRWRSDRRQQAGSVEPTTHFPDFYQQHQQQQPHPGSNGYGNQRNHHHHVRQNSAPGIRAHHHAASTSKQGFHHPIHSPHQGYGHGHGFGQASGQGLTQNQAHGYGQGQGQEQNYGQGAGHGDRRRRSRSRKCSNASLSSLSDHRNNNKVGNGNSNGNGNGNSNANVNSGRNKPK</sequence>